<dbReference type="EC" id="3.2.2.-" evidence="6"/>
<dbReference type="OrthoDB" id="416777at2759"/>
<evidence type="ECO:0000256" key="5">
    <source>
        <dbReference type="ARBA" id="ARBA00048204"/>
    </source>
</evidence>
<name>J0WQM2_AURST</name>
<evidence type="ECO:0000256" key="3">
    <source>
        <dbReference type="ARBA" id="ARBA00035306"/>
    </source>
</evidence>
<dbReference type="Proteomes" id="UP000006514">
    <property type="component" value="Unassembled WGS sequence"/>
</dbReference>
<dbReference type="GO" id="GO:0016787">
    <property type="term" value="F:hydrolase activity"/>
    <property type="evidence" value="ECO:0007669"/>
    <property type="project" value="UniProtKB-KW"/>
</dbReference>
<dbReference type="EMBL" id="JH687917">
    <property type="protein sequence ID" value="EJD34842.1"/>
    <property type="molecule type" value="Genomic_DNA"/>
</dbReference>
<proteinExistence type="inferred from homology"/>
<dbReference type="Pfam" id="PF10343">
    <property type="entry name" value="Q_salvage"/>
    <property type="match status" value="1"/>
</dbReference>
<reference evidence="8" key="1">
    <citation type="journal article" date="2012" name="Science">
        <title>The Paleozoic origin of enzymatic lignin decomposition reconstructed from 31 fungal genomes.</title>
        <authorList>
            <person name="Floudas D."/>
            <person name="Binder M."/>
            <person name="Riley R."/>
            <person name="Barry K."/>
            <person name="Blanchette R.A."/>
            <person name="Henrissat B."/>
            <person name="Martinez A.T."/>
            <person name="Otillar R."/>
            <person name="Spatafora J.W."/>
            <person name="Yadav J.S."/>
            <person name="Aerts A."/>
            <person name="Benoit I."/>
            <person name="Boyd A."/>
            <person name="Carlson A."/>
            <person name="Copeland A."/>
            <person name="Coutinho P.M."/>
            <person name="de Vries R.P."/>
            <person name="Ferreira P."/>
            <person name="Findley K."/>
            <person name="Foster B."/>
            <person name="Gaskell J."/>
            <person name="Glotzer D."/>
            <person name="Gorecki P."/>
            <person name="Heitman J."/>
            <person name="Hesse C."/>
            <person name="Hori C."/>
            <person name="Igarashi K."/>
            <person name="Jurgens J.A."/>
            <person name="Kallen N."/>
            <person name="Kersten P."/>
            <person name="Kohler A."/>
            <person name="Kuees U."/>
            <person name="Kumar T.K.A."/>
            <person name="Kuo A."/>
            <person name="LaButti K."/>
            <person name="Larrondo L.F."/>
            <person name="Lindquist E."/>
            <person name="Ling A."/>
            <person name="Lombard V."/>
            <person name="Lucas S."/>
            <person name="Lundell T."/>
            <person name="Martin R."/>
            <person name="McLaughlin D.J."/>
            <person name="Morgenstern I."/>
            <person name="Morin E."/>
            <person name="Murat C."/>
            <person name="Nagy L.G."/>
            <person name="Nolan M."/>
            <person name="Ohm R.A."/>
            <person name="Patyshakuliyeva A."/>
            <person name="Rokas A."/>
            <person name="Ruiz-Duenas F.J."/>
            <person name="Sabat G."/>
            <person name="Salamov A."/>
            <person name="Samejima M."/>
            <person name="Schmutz J."/>
            <person name="Slot J.C."/>
            <person name="St John F."/>
            <person name="Stenlid J."/>
            <person name="Sun H."/>
            <person name="Sun S."/>
            <person name="Syed K."/>
            <person name="Tsang A."/>
            <person name="Wiebenga A."/>
            <person name="Young D."/>
            <person name="Pisabarro A."/>
            <person name="Eastwood D.C."/>
            <person name="Martin F."/>
            <person name="Cullen D."/>
            <person name="Grigoriev I.V."/>
            <person name="Hibbett D.S."/>
        </authorList>
    </citation>
    <scope>NUCLEOTIDE SEQUENCE [LARGE SCALE GENOMIC DNA]</scope>
    <source>
        <strain evidence="8">TFB10046</strain>
    </source>
</reference>
<dbReference type="InParanoid" id="J0WQM2"/>
<evidence type="ECO:0000313" key="8">
    <source>
        <dbReference type="Proteomes" id="UP000006514"/>
    </source>
</evidence>
<evidence type="ECO:0000256" key="1">
    <source>
        <dbReference type="ARBA" id="ARBA00022801"/>
    </source>
</evidence>
<dbReference type="eggNOG" id="KOG2524">
    <property type="taxonomic scope" value="Eukaryota"/>
</dbReference>
<comment type="catalytic activity">
    <reaction evidence="5 6">
        <text>queuosine 5'-phosphate + H2O = queuine + D-ribose 5-phosphate</text>
        <dbReference type="Rhea" id="RHEA:75387"/>
        <dbReference type="ChEBI" id="CHEBI:15377"/>
        <dbReference type="ChEBI" id="CHEBI:17433"/>
        <dbReference type="ChEBI" id="CHEBI:78346"/>
        <dbReference type="ChEBI" id="CHEBI:194371"/>
    </reaction>
    <physiologicalReaction direction="left-to-right" evidence="5 6">
        <dbReference type="Rhea" id="RHEA:75388"/>
    </physiologicalReaction>
</comment>
<evidence type="ECO:0000256" key="4">
    <source>
        <dbReference type="ARBA" id="ARBA00035393"/>
    </source>
</evidence>
<dbReference type="InterPro" id="IPR019438">
    <property type="entry name" value="Q_salvage"/>
</dbReference>
<dbReference type="GO" id="GO:0006400">
    <property type="term" value="P:tRNA modification"/>
    <property type="evidence" value="ECO:0007669"/>
    <property type="project" value="TreeGrafter"/>
</dbReference>
<dbReference type="FunCoup" id="J0WQM2">
    <property type="interactions" value="25"/>
</dbReference>
<evidence type="ECO:0000256" key="6">
    <source>
        <dbReference type="RuleBase" id="RU365002"/>
    </source>
</evidence>
<comment type="function">
    <text evidence="6">Catalyzes the hydrolysis of queuosine 5'-phosphate, releasing the nucleobase queuine (q). Is required for salvage of queuine from exogenous queuosine (Q) that is imported and then converted to queuosine 5'-phosphate intracellularly.</text>
</comment>
<gene>
    <name evidence="7" type="ORF">AURDEDRAFT_117546</name>
</gene>
<accession>J0WQM2</accession>
<dbReference type="AlphaFoldDB" id="J0WQM2"/>
<protein>
    <recommendedName>
        <fullName evidence="3 6">Queuosine 5'-phosphate N-glycosylase/hydrolase</fullName>
        <ecNumber evidence="6">3.2.2.-</ecNumber>
    </recommendedName>
    <alternativeName>
        <fullName evidence="4 6">Queuosine-nucleotide N-glycosylase/hydrolase</fullName>
    </alternativeName>
</protein>
<dbReference type="OMA" id="FSFWSEE"/>
<keyword evidence="1 6" id="KW-0378">Hydrolase</keyword>
<keyword evidence="8" id="KW-1185">Reference proteome</keyword>
<evidence type="ECO:0000256" key="2">
    <source>
        <dbReference type="ARBA" id="ARBA00035119"/>
    </source>
</evidence>
<evidence type="ECO:0000313" key="7">
    <source>
        <dbReference type="EMBL" id="EJD34842.1"/>
    </source>
</evidence>
<organism evidence="7 8">
    <name type="scientific">Auricularia subglabra (strain TFB-10046 / SS5)</name>
    <name type="common">White-rot fungus</name>
    <name type="synonym">Auricularia delicata (strain TFB10046)</name>
    <dbReference type="NCBI Taxonomy" id="717982"/>
    <lineage>
        <taxon>Eukaryota</taxon>
        <taxon>Fungi</taxon>
        <taxon>Dikarya</taxon>
        <taxon>Basidiomycota</taxon>
        <taxon>Agaricomycotina</taxon>
        <taxon>Agaricomycetes</taxon>
        <taxon>Auriculariales</taxon>
        <taxon>Auriculariaceae</taxon>
        <taxon>Auricularia</taxon>
    </lineage>
</organism>
<comment type="similarity">
    <text evidence="2 6">Belongs to the QNG1 protein family.</text>
</comment>
<dbReference type="PANTHER" id="PTHR21314">
    <property type="entry name" value="QUEUOSINE 5'-PHOSPHATE N-GLYCOSYLASE_HYDROLASE-RELATED"/>
    <property type="match status" value="1"/>
</dbReference>
<dbReference type="PANTHER" id="PTHR21314:SF0">
    <property type="entry name" value="QUEUOSINE 5'-PHOSPHATE N-GLYCOSYLASE_HYDROLASE"/>
    <property type="match status" value="1"/>
</dbReference>
<dbReference type="KEGG" id="adl:AURDEDRAFT_117546"/>
<sequence>MSTVVSDEPTSPQITEKPSALVDEAPAVNPVVTSAEYVYNKYHIVQLNPIGIAAAAEHIQRDIERTAYSPCTWRTHPLHLLPPEVYARDDPRTKATLDWIFLVSSLNFSFWSDRAARERFGVAWRRGWADERRTVHTGYWSLVAALDRALETGRPVIDPRVYSSMTDEDVQVLFAQAPNCQEGIPLPAERAEIMRENGNILCTFFGGSFQGFMDEFQRAYDGRGTALQMVQMVVDTFPSFRDEVWADGRQICFWKRAQILVAEIWAAFHPLPEAKEAHPFFPQGIHQLTMFADYRVPQILHHLNILTYPPALEAVLRSGNDIAYGSPIEMSIRAASILAVEAIRDRIPGISSVLVDFFLWDLAKRVEAGEEVVEGIATQNVLPAHRTRSIWY</sequence>